<protein>
    <recommendedName>
        <fullName evidence="1">DeoxyPurine in DNA protein A domain-containing protein</fullName>
    </recommendedName>
</protein>
<dbReference type="EMBL" id="JAGIOO010000001">
    <property type="protein sequence ID" value="MBP2477702.1"/>
    <property type="molecule type" value="Genomic_DNA"/>
</dbReference>
<feature type="domain" description="DeoxyPurine in DNA protein A" evidence="1">
    <location>
        <begin position="11"/>
        <end position="141"/>
    </location>
</feature>
<evidence type="ECO:0000313" key="2">
    <source>
        <dbReference type="EMBL" id="MBP2477702.1"/>
    </source>
</evidence>
<evidence type="ECO:0000313" key="3">
    <source>
        <dbReference type="Proteomes" id="UP001519363"/>
    </source>
</evidence>
<dbReference type="Proteomes" id="UP001519363">
    <property type="component" value="Unassembled WGS sequence"/>
</dbReference>
<gene>
    <name evidence="2" type="ORF">JOF53_006574</name>
</gene>
<organism evidence="2 3">
    <name type="scientific">Crossiella equi</name>
    <dbReference type="NCBI Taxonomy" id="130796"/>
    <lineage>
        <taxon>Bacteria</taxon>
        <taxon>Bacillati</taxon>
        <taxon>Actinomycetota</taxon>
        <taxon>Actinomycetes</taxon>
        <taxon>Pseudonocardiales</taxon>
        <taxon>Pseudonocardiaceae</taxon>
        <taxon>Crossiella</taxon>
    </lineage>
</organism>
<dbReference type="Pfam" id="PF23859">
    <property type="entry name" value="DpdA"/>
    <property type="match status" value="1"/>
</dbReference>
<accession>A0ABS5AMS9</accession>
<proteinExistence type="predicted"/>
<reference evidence="2 3" key="1">
    <citation type="submission" date="2021-03" db="EMBL/GenBank/DDBJ databases">
        <title>Sequencing the genomes of 1000 actinobacteria strains.</title>
        <authorList>
            <person name="Klenk H.-P."/>
        </authorList>
    </citation>
    <scope>NUCLEOTIDE SEQUENCE [LARGE SCALE GENOMIC DNA]</scope>
    <source>
        <strain evidence="2 3">DSM 44580</strain>
    </source>
</reference>
<name>A0ABS5AMS9_9PSEU</name>
<keyword evidence="3" id="KW-1185">Reference proteome</keyword>
<comment type="caution">
    <text evidence="2">The sequence shown here is derived from an EMBL/GenBank/DDBJ whole genome shotgun (WGS) entry which is preliminary data.</text>
</comment>
<evidence type="ECO:0000259" key="1">
    <source>
        <dbReference type="Pfam" id="PF23859"/>
    </source>
</evidence>
<dbReference type="InterPro" id="IPR055645">
    <property type="entry name" value="DpdA"/>
</dbReference>
<sequence>MGAVVGDLVRVHLGAPEASWLWREEFASVPLCVSHTRLARRTTLRRATGTWILDSGAYTEVARCGGWRTSPESYAEAVHRYVEQIGGLTWIAPQAWMCEPQALAATGLTVEDHMRATVASVVRLRELLAGVVTVIPEIQGWTVA</sequence>